<organism evidence="2 3">
    <name type="scientific">Pyricularia grisea</name>
    <name type="common">Crabgrass-specific blast fungus</name>
    <name type="synonym">Magnaporthe grisea</name>
    <dbReference type="NCBI Taxonomy" id="148305"/>
    <lineage>
        <taxon>Eukaryota</taxon>
        <taxon>Fungi</taxon>
        <taxon>Dikarya</taxon>
        <taxon>Ascomycota</taxon>
        <taxon>Pezizomycotina</taxon>
        <taxon>Sordariomycetes</taxon>
        <taxon>Sordariomycetidae</taxon>
        <taxon>Magnaporthales</taxon>
        <taxon>Pyriculariaceae</taxon>
        <taxon>Pyricularia</taxon>
    </lineage>
</organism>
<reference evidence="2 3" key="1">
    <citation type="journal article" date="2019" name="Mol. Biol. Evol.">
        <title>Blast fungal genomes show frequent chromosomal changes, gene gains and losses, and effector gene turnover.</title>
        <authorList>
            <person name="Gomez Luciano L.B."/>
            <person name="Jason Tsai I."/>
            <person name="Chuma I."/>
            <person name="Tosa Y."/>
            <person name="Chen Y.H."/>
            <person name="Li J.Y."/>
            <person name="Li M.Y."/>
            <person name="Jade Lu M.Y."/>
            <person name="Nakayashiki H."/>
            <person name="Li W.H."/>
        </authorList>
    </citation>
    <scope>NUCLEOTIDE SEQUENCE [LARGE SCALE GENOMIC DNA]</scope>
    <source>
        <strain evidence="2 3">NI907</strain>
    </source>
</reference>
<reference evidence="3" key="3">
    <citation type="submission" date="2025-08" db="UniProtKB">
        <authorList>
            <consortium name="RefSeq"/>
        </authorList>
    </citation>
    <scope>IDENTIFICATION</scope>
    <source>
        <strain evidence="3">NI907</strain>
    </source>
</reference>
<name>A0A6P8AW72_PYRGI</name>
<reference evidence="3" key="2">
    <citation type="submission" date="2019-10" db="EMBL/GenBank/DDBJ databases">
        <authorList>
            <consortium name="NCBI Genome Project"/>
        </authorList>
    </citation>
    <scope>NUCLEOTIDE SEQUENCE</scope>
    <source>
        <strain evidence="3">NI907</strain>
    </source>
</reference>
<dbReference type="KEGG" id="pgri:PgNI_08875"/>
<dbReference type="Proteomes" id="UP000515153">
    <property type="component" value="Chromosome V"/>
</dbReference>
<evidence type="ECO:0000313" key="2">
    <source>
        <dbReference type="Proteomes" id="UP000515153"/>
    </source>
</evidence>
<sequence>MATAMLCRRALAQRCVPLALGASLGIGHFAYRSKMQPYRLDALSSSSASTWSPTTGGVLEIEEEDGFINSDVLRQVSGGSVTGVLISLQKNLCDHCRIQGRRHSNNIHSSVFSRTLVLLMGLTIVAFSVAAKYGIDLVHQFRLKERAQSSRVLSALRSNTPFKLSFGVTFALSAFAHF</sequence>
<proteinExistence type="predicted"/>
<accession>A0A6P8AW72</accession>
<dbReference type="GeneID" id="41963773"/>
<keyword evidence="1" id="KW-0812">Transmembrane</keyword>
<keyword evidence="1" id="KW-0472">Membrane</keyword>
<evidence type="ECO:0000256" key="1">
    <source>
        <dbReference type="SAM" id="Phobius"/>
    </source>
</evidence>
<evidence type="ECO:0000313" key="3">
    <source>
        <dbReference type="RefSeq" id="XP_030979173.1"/>
    </source>
</evidence>
<gene>
    <name evidence="3" type="ORF">PgNI_08875</name>
</gene>
<dbReference type="RefSeq" id="XP_030979173.1">
    <property type="nucleotide sequence ID" value="XM_031128865.1"/>
</dbReference>
<feature type="transmembrane region" description="Helical" evidence="1">
    <location>
        <begin position="111"/>
        <end position="135"/>
    </location>
</feature>
<dbReference type="AlphaFoldDB" id="A0A6P8AW72"/>
<keyword evidence="1" id="KW-1133">Transmembrane helix</keyword>
<protein>
    <submittedName>
        <fullName evidence="3">Uncharacterized protein</fullName>
    </submittedName>
</protein>
<keyword evidence="2" id="KW-1185">Reference proteome</keyword>